<dbReference type="PANTHER" id="PTHR10030">
    <property type="entry name" value="ALPHA-L-FUCOSIDASE"/>
    <property type="match status" value="1"/>
</dbReference>
<dbReference type="Gene3D" id="3.20.20.80">
    <property type="entry name" value="Glycosidases"/>
    <property type="match status" value="1"/>
</dbReference>
<proteinExistence type="inferred from homology"/>
<dbReference type="PANTHER" id="PTHR10030:SF37">
    <property type="entry name" value="ALPHA-L-FUCOSIDASE-RELATED"/>
    <property type="match status" value="1"/>
</dbReference>
<dbReference type="InterPro" id="IPR017853">
    <property type="entry name" value="GH"/>
</dbReference>
<comment type="caution">
    <text evidence="8">The sequence shown here is derived from an EMBL/GenBank/DDBJ whole genome shotgun (WGS) entry which is preliminary data.</text>
</comment>
<dbReference type="GO" id="GO:0004560">
    <property type="term" value="F:alpha-L-fucosidase activity"/>
    <property type="evidence" value="ECO:0007669"/>
    <property type="project" value="InterPro"/>
</dbReference>
<dbReference type="Proteomes" id="UP000886858">
    <property type="component" value="Unassembled WGS sequence"/>
</dbReference>
<dbReference type="EMBL" id="DWYY01000084">
    <property type="protein sequence ID" value="HJA93050.1"/>
    <property type="molecule type" value="Genomic_DNA"/>
</dbReference>
<evidence type="ECO:0000256" key="1">
    <source>
        <dbReference type="ARBA" id="ARBA00004071"/>
    </source>
</evidence>
<protein>
    <recommendedName>
        <fullName evidence="3">alpha-L-fucosidase</fullName>
        <ecNumber evidence="3">3.2.1.51</ecNumber>
    </recommendedName>
</protein>
<evidence type="ECO:0000256" key="6">
    <source>
        <dbReference type="ARBA" id="ARBA00023295"/>
    </source>
</evidence>
<reference evidence="8" key="1">
    <citation type="journal article" date="2021" name="PeerJ">
        <title>Extensive microbial diversity within the chicken gut microbiome revealed by metagenomics and culture.</title>
        <authorList>
            <person name="Gilroy R."/>
            <person name="Ravi A."/>
            <person name="Getino M."/>
            <person name="Pursley I."/>
            <person name="Horton D.L."/>
            <person name="Alikhan N.F."/>
            <person name="Baker D."/>
            <person name="Gharbi K."/>
            <person name="Hall N."/>
            <person name="Watson M."/>
            <person name="Adriaenssens E.M."/>
            <person name="Foster-Nyarko E."/>
            <person name="Jarju S."/>
            <person name="Secka A."/>
            <person name="Antonio M."/>
            <person name="Oren A."/>
            <person name="Chaudhuri R.R."/>
            <person name="La Ragione R."/>
            <person name="Hildebrand F."/>
            <person name="Pallen M.J."/>
        </authorList>
    </citation>
    <scope>NUCLEOTIDE SEQUENCE</scope>
    <source>
        <strain evidence="8">CHK179-7159</strain>
    </source>
</reference>
<dbReference type="GO" id="GO:0005764">
    <property type="term" value="C:lysosome"/>
    <property type="evidence" value="ECO:0007669"/>
    <property type="project" value="TreeGrafter"/>
</dbReference>
<dbReference type="PRINTS" id="PR00741">
    <property type="entry name" value="GLHYDRLASE29"/>
</dbReference>
<evidence type="ECO:0000256" key="3">
    <source>
        <dbReference type="ARBA" id="ARBA00012662"/>
    </source>
</evidence>
<sequence length="440" mass="50398">MGEYIMEGAELASQLKGQLNSNKESYGMIGEDAPDLHLSEDEIKWWRNAKFGLFIHWGIYSVIGKGEWAYFNEKMTEEEYRRIAEQDFCPKRSAEEIVGEWTDTALDAGMKYAVMVTRHHDGFAMWNSAGSWKDFTSMKCGPKTDYVRAFSDACHVKGLYTGLYYSPMDWRFPGYFDPIGKPESAARMKKQCYDQVKELCTGFGKVDILWYDGGWLAHQGTDADAAWFWEPLKLNRMVRSYQPGIMLTPRSGYIGDFKCDEGPHEVTGKIIPIPWEKEMSISSVWGYQPIDRFWDFSYLLRMLINVVCRDGNLLLNVGPDAEGYIPETARNILRQIGEWLSENGESIYGTRGGCWQPVDNVYGSVQTEHAVYLHILDCGRFREVWLAEGEIPEGKKIESATLLDGKVLSIQRNHEMIKVTIPKEIEAENRIDTIVKVSLR</sequence>
<organism evidence="8 9">
    <name type="scientific">Candidatus Eisenbergiella merdipullorum</name>
    <dbReference type="NCBI Taxonomy" id="2838553"/>
    <lineage>
        <taxon>Bacteria</taxon>
        <taxon>Bacillati</taxon>
        <taxon>Bacillota</taxon>
        <taxon>Clostridia</taxon>
        <taxon>Lachnospirales</taxon>
        <taxon>Lachnospiraceae</taxon>
        <taxon>Eisenbergiella</taxon>
    </lineage>
</organism>
<comment type="similarity">
    <text evidence="2">Belongs to the glycosyl hydrolase 29 family.</text>
</comment>
<dbReference type="SMART" id="SM00812">
    <property type="entry name" value="Alpha_L_fucos"/>
    <property type="match status" value="1"/>
</dbReference>
<name>A0A9D2I514_9FIRM</name>
<evidence type="ECO:0000313" key="9">
    <source>
        <dbReference type="Proteomes" id="UP000886858"/>
    </source>
</evidence>
<evidence type="ECO:0000259" key="7">
    <source>
        <dbReference type="Pfam" id="PF01120"/>
    </source>
</evidence>
<keyword evidence="5" id="KW-0378">Hydrolase</keyword>
<dbReference type="GO" id="GO:0006004">
    <property type="term" value="P:fucose metabolic process"/>
    <property type="evidence" value="ECO:0007669"/>
    <property type="project" value="InterPro"/>
</dbReference>
<dbReference type="AlphaFoldDB" id="A0A9D2I514"/>
<evidence type="ECO:0000256" key="5">
    <source>
        <dbReference type="ARBA" id="ARBA00022801"/>
    </source>
</evidence>
<accession>A0A9D2I514</accession>
<feature type="domain" description="Glycoside hydrolase family 29 N-terminal" evidence="7">
    <location>
        <begin position="43"/>
        <end position="345"/>
    </location>
</feature>
<dbReference type="EC" id="3.2.1.51" evidence="3"/>
<dbReference type="Pfam" id="PF01120">
    <property type="entry name" value="Alpha_L_fucos"/>
    <property type="match status" value="1"/>
</dbReference>
<evidence type="ECO:0000256" key="2">
    <source>
        <dbReference type="ARBA" id="ARBA00007951"/>
    </source>
</evidence>
<keyword evidence="4" id="KW-0732">Signal</keyword>
<evidence type="ECO:0000256" key="4">
    <source>
        <dbReference type="ARBA" id="ARBA00022729"/>
    </source>
</evidence>
<dbReference type="InterPro" id="IPR000933">
    <property type="entry name" value="Glyco_hydro_29"/>
</dbReference>
<reference evidence="8" key="2">
    <citation type="submission" date="2021-04" db="EMBL/GenBank/DDBJ databases">
        <authorList>
            <person name="Gilroy R."/>
        </authorList>
    </citation>
    <scope>NUCLEOTIDE SEQUENCE</scope>
    <source>
        <strain evidence="8">CHK179-7159</strain>
    </source>
</reference>
<comment type="function">
    <text evidence="1">Alpha-L-fucosidase is responsible for hydrolyzing the alpha-1,6-linked fucose joined to the reducing-end N-acetylglucosamine of the carbohydrate moieties of glycoproteins.</text>
</comment>
<gene>
    <name evidence="8" type="ORF">H9717_08030</name>
</gene>
<evidence type="ECO:0000313" key="8">
    <source>
        <dbReference type="EMBL" id="HJA93050.1"/>
    </source>
</evidence>
<dbReference type="InterPro" id="IPR016286">
    <property type="entry name" value="FUC_metazoa-typ"/>
</dbReference>
<dbReference type="GO" id="GO:0016139">
    <property type="term" value="P:glycoside catabolic process"/>
    <property type="evidence" value="ECO:0007669"/>
    <property type="project" value="TreeGrafter"/>
</dbReference>
<keyword evidence="6" id="KW-0326">Glycosidase</keyword>
<dbReference type="SUPFAM" id="SSF51445">
    <property type="entry name" value="(Trans)glycosidases"/>
    <property type="match status" value="1"/>
</dbReference>
<dbReference type="InterPro" id="IPR057739">
    <property type="entry name" value="Glyco_hydro_29_N"/>
</dbReference>